<evidence type="ECO:0000256" key="2">
    <source>
        <dbReference type="ARBA" id="ARBA00022556"/>
    </source>
</evidence>
<dbReference type="NCBIfam" id="TIGR01853">
    <property type="entry name" value="lipid_A_lpxD"/>
    <property type="match status" value="1"/>
</dbReference>
<name>A0A2W5N3E7_RHOSU</name>
<dbReference type="PANTHER" id="PTHR43378">
    <property type="entry name" value="UDP-3-O-ACYLGLUCOSAMINE N-ACYLTRANSFERASE"/>
    <property type="match status" value="1"/>
</dbReference>
<dbReference type="PANTHER" id="PTHR43378:SF2">
    <property type="entry name" value="UDP-3-O-ACYLGLUCOSAMINE N-ACYLTRANSFERASE 1, MITOCHONDRIAL-RELATED"/>
    <property type="match status" value="1"/>
</dbReference>
<dbReference type="Proteomes" id="UP000249185">
    <property type="component" value="Unassembled WGS sequence"/>
</dbReference>
<dbReference type="Pfam" id="PF25087">
    <property type="entry name" value="GMPPB_C"/>
    <property type="match status" value="1"/>
</dbReference>
<keyword evidence="2 7" id="KW-0441">Lipid A biosynthesis</keyword>
<gene>
    <name evidence="7 9" type="primary">lpxD</name>
    <name evidence="9" type="ORF">DI556_15570</name>
</gene>
<evidence type="ECO:0000313" key="10">
    <source>
        <dbReference type="Proteomes" id="UP000249185"/>
    </source>
</evidence>
<dbReference type="AlphaFoldDB" id="A0A2W5N3E7"/>
<comment type="pathway">
    <text evidence="7">Bacterial outer membrane biogenesis; LPS lipid A biosynthesis.</text>
</comment>
<keyword evidence="5 7" id="KW-0443">Lipid metabolism</keyword>
<keyword evidence="4 7" id="KW-0677">Repeat</keyword>
<comment type="subunit">
    <text evidence="7">Homotrimer.</text>
</comment>
<organism evidence="9 10">
    <name type="scientific">Rhodovulum sulfidophilum</name>
    <name type="common">Rhodobacter sulfidophilus</name>
    <dbReference type="NCBI Taxonomy" id="35806"/>
    <lineage>
        <taxon>Bacteria</taxon>
        <taxon>Pseudomonadati</taxon>
        <taxon>Pseudomonadota</taxon>
        <taxon>Alphaproteobacteria</taxon>
        <taxon>Rhodobacterales</taxon>
        <taxon>Paracoccaceae</taxon>
        <taxon>Rhodovulum</taxon>
    </lineage>
</organism>
<keyword evidence="3 7" id="KW-0808">Transferase</keyword>
<evidence type="ECO:0000256" key="3">
    <source>
        <dbReference type="ARBA" id="ARBA00022679"/>
    </source>
</evidence>
<dbReference type="EC" id="2.3.1.191" evidence="7"/>
<evidence type="ECO:0000256" key="5">
    <source>
        <dbReference type="ARBA" id="ARBA00023098"/>
    </source>
</evidence>
<evidence type="ECO:0000256" key="4">
    <source>
        <dbReference type="ARBA" id="ARBA00022737"/>
    </source>
</evidence>
<proteinExistence type="inferred from homology"/>
<feature type="domain" description="Mannose-1-phosphate guanyltransferase C-terminal" evidence="8">
    <location>
        <begin position="104"/>
        <end position="182"/>
    </location>
</feature>
<comment type="catalytic activity">
    <reaction evidence="7">
        <text>a UDP-3-O-[(3R)-3-hydroxyacyl]-alpha-D-glucosamine + a (3R)-hydroxyacyl-[ACP] = a UDP-2-N,3-O-bis[(3R)-3-hydroxyacyl]-alpha-D-glucosamine + holo-[ACP] + H(+)</text>
        <dbReference type="Rhea" id="RHEA:53836"/>
        <dbReference type="Rhea" id="RHEA-COMP:9685"/>
        <dbReference type="Rhea" id="RHEA-COMP:9945"/>
        <dbReference type="ChEBI" id="CHEBI:15378"/>
        <dbReference type="ChEBI" id="CHEBI:64479"/>
        <dbReference type="ChEBI" id="CHEBI:78827"/>
        <dbReference type="ChEBI" id="CHEBI:137740"/>
        <dbReference type="ChEBI" id="CHEBI:137748"/>
        <dbReference type="EC" id="2.3.1.191"/>
    </reaction>
</comment>
<dbReference type="CDD" id="cd03352">
    <property type="entry name" value="LbH_LpxD"/>
    <property type="match status" value="1"/>
</dbReference>
<dbReference type="InterPro" id="IPR011004">
    <property type="entry name" value="Trimer_LpxA-like_sf"/>
</dbReference>
<dbReference type="InterPro" id="IPR056729">
    <property type="entry name" value="GMPPB_C"/>
</dbReference>
<dbReference type="Gene3D" id="2.160.10.10">
    <property type="entry name" value="Hexapeptide repeat proteins"/>
    <property type="match status" value="1"/>
</dbReference>
<dbReference type="GO" id="GO:0016020">
    <property type="term" value="C:membrane"/>
    <property type="evidence" value="ECO:0007669"/>
    <property type="project" value="GOC"/>
</dbReference>
<dbReference type="SUPFAM" id="SSF51161">
    <property type="entry name" value="Trimeric LpxA-like enzymes"/>
    <property type="match status" value="1"/>
</dbReference>
<protein>
    <recommendedName>
        <fullName evidence="7">UDP-3-O-acylglucosamine N-acyltransferase</fullName>
        <ecNumber evidence="7">2.3.1.191</ecNumber>
    </recommendedName>
</protein>
<comment type="caution">
    <text evidence="9">The sequence shown here is derived from an EMBL/GenBank/DDBJ whole genome shotgun (WGS) entry which is preliminary data.</text>
</comment>
<dbReference type="UniPathway" id="UPA00973"/>
<evidence type="ECO:0000313" key="9">
    <source>
        <dbReference type="EMBL" id="PZQ47916.1"/>
    </source>
</evidence>
<dbReference type="GO" id="GO:0103118">
    <property type="term" value="F:UDP-3-O-[(3R)-3-hydroxyacyl]-glucosamine N-acyltransferase activity"/>
    <property type="evidence" value="ECO:0007669"/>
    <property type="project" value="UniProtKB-EC"/>
</dbReference>
<keyword evidence="6 7" id="KW-0012">Acyltransferase</keyword>
<keyword evidence="1 7" id="KW-0444">Lipid biosynthesis</keyword>
<dbReference type="NCBIfam" id="NF002060">
    <property type="entry name" value="PRK00892.1"/>
    <property type="match status" value="1"/>
</dbReference>
<evidence type="ECO:0000259" key="8">
    <source>
        <dbReference type="Pfam" id="PF25087"/>
    </source>
</evidence>
<feature type="active site" description="Proton acceptor" evidence="7">
    <location>
        <position position="258"/>
    </location>
</feature>
<reference evidence="9 10" key="1">
    <citation type="submission" date="2017-08" db="EMBL/GenBank/DDBJ databases">
        <title>Infants hospitalized years apart are colonized by the same room-sourced microbial strains.</title>
        <authorList>
            <person name="Brooks B."/>
            <person name="Olm M.R."/>
            <person name="Firek B.A."/>
            <person name="Baker R."/>
            <person name="Thomas B.C."/>
            <person name="Morowitz M.J."/>
            <person name="Banfield J.F."/>
        </authorList>
    </citation>
    <scope>NUCLEOTIDE SEQUENCE [LARGE SCALE GENOMIC DNA]</scope>
    <source>
        <strain evidence="9">S2_005_002_R2_34</strain>
    </source>
</reference>
<dbReference type="EMBL" id="QFPW01000014">
    <property type="protein sequence ID" value="PZQ47916.1"/>
    <property type="molecule type" value="Genomic_DNA"/>
</dbReference>
<dbReference type="GO" id="GO:0009245">
    <property type="term" value="P:lipid A biosynthetic process"/>
    <property type="evidence" value="ECO:0007669"/>
    <property type="project" value="UniProtKB-UniRule"/>
</dbReference>
<sequence length="362" mass="36878">MMMTVGELARALGAEVLGDAAVPLDGAAEPALAGPRQIALAMSPAFAEGLRAGRARAAVVWPGADWRALGLEAAIVAPRARYLMAGVTHAFDVPPRIAPGIHSSAVIDPSAEIGEGAAIAPFVVIGAGVRIGARARIFAHATIAEEAVIGDDALLQTGVKIGARVRIGHRFIAQPGAVLGADGFSFVTPTPGNVEEARAIGAISAKAQESYVRINSLGSVVIGDDVEVGANSCVDRGTIADTVVGDGTKIDNLVQIGHNVKVGRSCLVCGHVAVGGSTVIGDRVVLGGKAAVADHLSIGANSVITGNSGVASNVPPNRIMMGYPAVPMEANVEMYKALRRLPRVLSRLAAGQKQVSKTPETD</sequence>
<evidence type="ECO:0000256" key="7">
    <source>
        <dbReference type="HAMAP-Rule" id="MF_00523"/>
    </source>
</evidence>
<comment type="function">
    <text evidence="7">Catalyzes the N-acylation of UDP-3-O-acylglucosamine using 3-hydroxyacyl-ACP as the acyl donor. Is involved in the biosynthesis of lipid A, a phosphorylated glycolipid that anchors the lipopolysaccharide to the outer membrane of the cell.</text>
</comment>
<dbReference type="Gene3D" id="3.40.1390.10">
    <property type="entry name" value="MurE/MurF, N-terminal domain"/>
    <property type="match status" value="1"/>
</dbReference>
<dbReference type="GO" id="GO:0016410">
    <property type="term" value="F:N-acyltransferase activity"/>
    <property type="evidence" value="ECO:0007669"/>
    <property type="project" value="InterPro"/>
</dbReference>
<accession>A0A2W5N3E7</accession>
<evidence type="ECO:0000256" key="1">
    <source>
        <dbReference type="ARBA" id="ARBA00022516"/>
    </source>
</evidence>
<dbReference type="HAMAP" id="MF_00523">
    <property type="entry name" value="LpxD"/>
    <property type="match status" value="1"/>
</dbReference>
<evidence type="ECO:0000256" key="6">
    <source>
        <dbReference type="ARBA" id="ARBA00023315"/>
    </source>
</evidence>
<comment type="similarity">
    <text evidence="7">Belongs to the transferase hexapeptide repeat family. LpxD subfamily.</text>
</comment>
<dbReference type="InterPro" id="IPR007691">
    <property type="entry name" value="LpxD"/>
</dbReference>